<evidence type="ECO:0000256" key="2">
    <source>
        <dbReference type="ARBA" id="ARBA00009142"/>
    </source>
</evidence>
<dbReference type="InterPro" id="IPR002781">
    <property type="entry name" value="TM_pro_TauE-like"/>
</dbReference>
<name>A0A9X1B7H7_9GAMM</name>
<dbReference type="GO" id="GO:0005886">
    <property type="term" value="C:plasma membrane"/>
    <property type="evidence" value="ECO:0007669"/>
    <property type="project" value="UniProtKB-SubCell"/>
</dbReference>
<keyword evidence="4 6" id="KW-1133">Transmembrane helix</keyword>
<comment type="caution">
    <text evidence="7">The sequence shown here is derived from an EMBL/GenBank/DDBJ whole genome shotgun (WGS) entry which is preliminary data.</text>
</comment>
<dbReference type="RefSeq" id="WP_200386675.1">
    <property type="nucleotide sequence ID" value="NZ_NRSD01000003.1"/>
</dbReference>
<dbReference type="EMBL" id="NRSD01000003">
    <property type="protein sequence ID" value="MBK1643864.1"/>
    <property type="molecule type" value="Genomic_DNA"/>
</dbReference>
<dbReference type="Proteomes" id="UP001138802">
    <property type="component" value="Unassembled WGS sequence"/>
</dbReference>
<accession>A0A9X1B7H7</accession>
<comment type="similarity">
    <text evidence="2 6">Belongs to the 4-toluene sulfonate uptake permease (TSUP) (TC 2.A.102) family.</text>
</comment>
<keyword evidence="6" id="KW-1003">Cell membrane</keyword>
<feature type="transmembrane region" description="Helical" evidence="6">
    <location>
        <begin position="12"/>
        <end position="30"/>
    </location>
</feature>
<evidence type="ECO:0000313" key="7">
    <source>
        <dbReference type="EMBL" id="MBK1643864.1"/>
    </source>
</evidence>
<gene>
    <name evidence="7" type="ORF">CKO25_04140</name>
</gene>
<feature type="transmembrane region" description="Helical" evidence="6">
    <location>
        <begin position="85"/>
        <end position="104"/>
    </location>
</feature>
<dbReference type="AlphaFoldDB" id="A0A9X1B7H7"/>
<feature type="transmembrane region" description="Helical" evidence="6">
    <location>
        <begin position="207"/>
        <end position="233"/>
    </location>
</feature>
<organism evidence="7 8">
    <name type="scientific">Thiocapsa imhoffii</name>
    <dbReference type="NCBI Taxonomy" id="382777"/>
    <lineage>
        <taxon>Bacteria</taxon>
        <taxon>Pseudomonadati</taxon>
        <taxon>Pseudomonadota</taxon>
        <taxon>Gammaproteobacteria</taxon>
        <taxon>Chromatiales</taxon>
        <taxon>Chromatiaceae</taxon>
        <taxon>Thiocapsa</taxon>
    </lineage>
</organism>
<feature type="transmembrane region" description="Helical" evidence="6">
    <location>
        <begin position="42"/>
        <end position="65"/>
    </location>
</feature>
<evidence type="ECO:0000256" key="4">
    <source>
        <dbReference type="ARBA" id="ARBA00022989"/>
    </source>
</evidence>
<keyword evidence="8" id="KW-1185">Reference proteome</keyword>
<feature type="transmembrane region" description="Helical" evidence="6">
    <location>
        <begin position="245"/>
        <end position="266"/>
    </location>
</feature>
<evidence type="ECO:0000313" key="8">
    <source>
        <dbReference type="Proteomes" id="UP001138802"/>
    </source>
</evidence>
<reference evidence="7 8" key="1">
    <citation type="journal article" date="2020" name="Microorganisms">
        <title>Osmotic Adaptation and Compatible Solute Biosynthesis of Phototrophic Bacteria as Revealed from Genome Analyses.</title>
        <authorList>
            <person name="Imhoff J.F."/>
            <person name="Rahn T."/>
            <person name="Kunzel S."/>
            <person name="Keller A."/>
            <person name="Neulinger S.C."/>
        </authorList>
    </citation>
    <scope>NUCLEOTIDE SEQUENCE [LARGE SCALE GENOMIC DNA]</scope>
    <source>
        <strain evidence="7 8">DSM 21303</strain>
    </source>
</reference>
<sequence>MTLISPFIDQPIAWLAVTLALSAAFLLGFARSGLGTGGFVVSPLMVFALGASDGLAIVAVLMLPAALLGVWQHRGEAGPELLRPLIPAAFLGTALGGLLLWLMVADGEMALIHRRLELVVAGLSLVYVAMVAARNKIASIGGGGGPPHARGLFLVGTGLGISQTVANSGSPLLTLYFLRHGIPKAHFVAAQLDFLLVQNLLKLAPLLLLGILHLGNAGAALALIPVTLLGSLIGRRFYRTASERIFFALYLGLLLIGFVVSLLLIIGRDQVLSWI</sequence>
<evidence type="ECO:0000256" key="1">
    <source>
        <dbReference type="ARBA" id="ARBA00004141"/>
    </source>
</evidence>
<dbReference type="Pfam" id="PF01925">
    <property type="entry name" value="TauE"/>
    <property type="match status" value="1"/>
</dbReference>
<feature type="transmembrane region" description="Helical" evidence="6">
    <location>
        <begin position="116"/>
        <end position="133"/>
    </location>
</feature>
<keyword evidence="5 6" id="KW-0472">Membrane</keyword>
<proteinExistence type="inferred from homology"/>
<evidence type="ECO:0000256" key="5">
    <source>
        <dbReference type="ARBA" id="ARBA00023136"/>
    </source>
</evidence>
<keyword evidence="3 6" id="KW-0812">Transmembrane</keyword>
<evidence type="ECO:0000256" key="3">
    <source>
        <dbReference type="ARBA" id="ARBA00022692"/>
    </source>
</evidence>
<comment type="subcellular location">
    <subcellularLocation>
        <location evidence="6">Cell membrane</location>
        <topology evidence="6">Multi-pass membrane protein</topology>
    </subcellularLocation>
    <subcellularLocation>
        <location evidence="1">Membrane</location>
        <topology evidence="1">Multi-pass membrane protein</topology>
    </subcellularLocation>
</comment>
<protein>
    <recommendedName>
        <fullName evidence="6">Probable membrane transporter protein</fullName>
    </recommendedName>
</protein>
<evidence type="ECO:0000256" key="6">
    <source>
        <dbReference type="RuleBase" id="RU363041"/>
    </source>
</evidence>